<dbReference type="GO" id="GO:0005319">
    <property type="term" value="F:lipid transporter activity"/>
    <property type="evidence" value="ECO:0007669"/>
    <property type="project" value="TreeGrafter"/>
</dbReference>
<dbReference type="EMBL" id="CAJNOO010000866">
    <property type="protein sequence ID" value="CAF1050862.1"/>
    <property type="molecule type" value="Genomic_DNA"/>
</dbReference>
<dbReference type="PANTHER" id="PTHR17357">
    <property type="entry name" value="GM2 GANGLIOSIDE ACTIVATOR PROTEIN"/>
    <property type="match status" value="1"/>
</dbReference>
<evidence type="ECO:0000259" key="2">
    <source>
        <dbReference type="SMART" id="SM00737"/>
    </source>
</evidence>
<dbReference type="EMBL" id="CAJOBE010000678">
    <property type="protein sequence ID" value="CAF3673315.1"/>
    <property type="molecule type" value="Genomic_DNA"/>
</dbReference>
<dbReference type="Proteomes" id="UP000663836">
    <property type="component" value="Unassembled WGS sequence"/>
</dbReference>
<dbReference type="SMART" id="SM00737">
    <property type="entry name" value="ML"/>
    <property type="match status" value="1"/>
</dbReference>
<keyword evidence="12" id="KW-1185">Reference proteome</keyword>
<sequence>MIFNNHLFLIYIFLFFISLYNANTLTFTISSDFDLSWDNCGPSEDPVQLKSLDISPDPIRVPGNITITGSVDVTSQIPTDVHAVVFMQRKVGPFFVKVPCVDNFGSCNYDNVCELWAKFCSKMHLSQYGLPCECPIPADTYSVSNANIFVNKNLPSELLGEYRTTVDIGSNENHIACINIDLTIKK</sequence>
<dbReference type="Gene3D" id="2.70.220.10">
    <property type="entry name" value="Ganglioside GM2 activator"/>
    <property type="match status" value="1"/>
</dbReference>
<dbReference type="GO" id="GO:0009898">
    <property type="term" value="C:cytoplasmic side of plasma membrane"/>
    <property type="evidence" value="ECO:0007669"/>
    <property type="project" value="TreeGrafter"/>
</dbReference>
<feature type="domain" description="MD-2-related lipid-recognition" evidence="2">
    <location>
        <begin position="37"/>
        <end position="182"/>
    </location>
</feature>
<dbReference type="EMBL" id="CAJNOL010001385">
    <property type="protein sequence ID" value="CAF1349075.1"/>
    <property type="molecule type" value="Genomic_DNA"/>
</dbReference>
<accession>A0A818KAY9</accession>
<evidence type="ECO:0000313" key="12">
    <source>
        <dbReference type="Proteomes" id="UP000663870"/>
    </source>
</evidence>
<comment type="caution">
    <text evidence="8">The sequence shown here is derived from an EMBL/GenBank/DDBJ whole genome shotgun (WGS) entry which is preliminary data.</text>
</comment>
<dbReference type="Proteomes" id="UP000663870">
    <property type="component" value="Unassembled WGS sequence"/>
</dbReference>
<evidence type="ECO:0000313" key="11">
    <source>
        <dbReference type="Proteomes" id="UP000663836"/>
    </source>
</evidence>
<protein>
    <recommendedName>
        <fullName evidence="2">MD-2-related lipid-recognition domain-containing protein</fullName>
    </recommendedName>
</protein>
<dbReference type="GO" id="GO:0006689">
    <property type="term" value="P:ganglioside catabolic process"/>
    <property type="evidence" value="ECO:0007669"/>
    <property type="project" value="InterPro"/>
</dbReference>
<proteinExistence type="predicted"/>
<dbReference type="InterPro" id="IPR036846">
    <property type="entry name" value="GM2-AP_sf"/>
</dbReference>
<organism evidence="8 11">
    <name type="scientific">Rotaria sordida</name>
    <dbReference type="NCBI Taxonomy" id="392033"/>
    <lineage>
        <taxon>Eukaryota</taxon>
        <taxon>Metazoa</taxon>
        <taxon>Spiralia</taxon>
        <taxon>Gnathifera</taxon>
        <taxon>Rotifera</taxon>
        <taxon>Eurotatoria</taxon>
        <taxon>Bdelloidea</taxon>
        <taxon>Philodinida</taxon>
        <taxon>Philodinidae</taxon>
        <taxon>Rotaria</taxon>
    </lineage>
</organism>
<evidence type="ECO:0000313" key="9">
    <source>
        <dbReference type="EMBL" id="CAF3596006.1"/>
    </source>
</evidence>
<evidence type="ECO:0000313" key="5">
    <source>
        <dbReference type="EMBL" id="CAF1074215.1"/>
    </source>
</evidence>
<dbReference type="EMBL" id="CAJOAX010000464">
    <property type="protein sequence ID" value="CAF3596006.1"/>
    <property type="molecule type" value="Genomic_DNA"/>
</dbReference>
<dbReference type="Proteomes" id="UP000663874">
    <property type="component" value="Unassembled WGS sequence"/>
</dbReference>
<dbReference type="InterPro" id="IPR028996">
    <property type="entry name" value="GM2-AP"/>
</dbReference>
<dbReference type="AlphaFoldDB" id="A0A818KAY9"/>
<dbReference type="Proteomes" id="UP000663854">
    <property type="component" value="Unassembled WGS sequence"/>
</dbReference>
<dbReference type="Pfam" id="PF02221">
    <property type="entry name" value="E1_DerP2_DerF2"/>
    <property type="match status" value="1"/>
</dbReference>
<dbReference type="OrthoDB" id="6409159at2759"/>
<dbReference type="Proteomes" id="UP000663889">
    <property type="component" value="Unassembled WGS sequence"/>
</dbReference>
<dbReference type="SUPFAM" id="SSF63707">
    <property type="entry name" value="Ganglioside M2 (gm2) activator"/>
    <property type="match status" value="1"/>
</dbReference>
<dbReference type="Proteomes" id="UP000663864">
    <property type="component" value="Unassembled WGS sequence"/>
</dbReference>
<evidence type="ECO:0000313" key="3">
    <source>
        <dbReference type="EMBL" id="CAF0849126.1"/>
    </source>
</evidence>
<dbReference type="EMBL" id="CAJNOT010001320">
    <property type="protein sequence ID" value="CAF1182068.1"/>
    <property type="molecule type" value="Genomic_DNA"/>
</dbReference>
<evidence type="ECO:0000313" key="4">
    <source>
        <dbReference type="EMBL" id="CAF1050862.1"/>
    </source>
</evidence>
<evidence type="ECO:0000313" key="6">
    <source>
        <dbReference type="EMBL" id="CAF1182068.1"/>
    </source>
</evidence>
<dbReference type="PANTHER" id="PTHR17357:SF0">
    <property type="entry name" value="GANGLIOSIDE GM2 ACTIVATOR"/>
    <property type="match status" value="1"/>
</dbReference>
<evidence type="ECO:0000313" key="10">
    <source>
        <dbReference type="EMBL" id="CAF3673315.1"/>
    </source>
</evidence>
<dbReference type="InterPro" id="IPR003172">
    <property type="entry name" value="ML_dom"/>
</dbReference>
<reference evidence="8" key="1">
    <citation type="submission" date="2021-02" db="EMBL/GenBank/DDBJ databases">
        <authorList>
            <person name="Nowell W R."/>
        </authorList>
    </citation>
    <scope>NUCLEOTIDE SEQUENCE</scope>
</reference>
<evidence type="ECO:0000313" key="7">
    <source>
        <dbReference type="EMBL" id="CAF1349075.1"/>
    </source>
</evidence>
<gene>
    <name evidence="10" type="ORF">FNK824_LOCUS7343</name>
    <name evidence="8" type="ORF">JBS370_LOCUS1641</name>
    <name evidence="7" type="ORF">JXQ802_LOCUS31990</name>
    <name evidence="9" type="ORF">OTI717_LOCUS6554</name>
    <name evidence="3" type="ORF">PYM288_LOCUS6971</name>
    <name evidence="4" type="ORF">RFH988_LOCUS16728</name>
    <name evidence="5" type="ORF">SEV965_LOCUS14517</name>
    <name evidence="6" type="ORF">ZHD862_LOCUS21816</name>
</gene>
<dbReference type="GO" id="GO:0008047">
    <property type="term" value="F:enzyme activator activity"/>
    <property type="evidence" value="ECO:0007669"/>
    <property type="project" value="InterPro"/>
</dbReference>
<dbReference type="Proteomes" id="UP000663882">
    <property type="component" value="Unassembled WGS sequence"/>
</dbReference>
<evidence type="ECO:0000256" key="1">
    <source>
        <dbReference type="ARBA" id="ARBA00022729"/>
    </source>
</evidence>
<keyword evidence="1" id="KW-0732">Signal</keyword>
<name>A0A818KAY9_9BILA</name>
<evidence type="ECO:0000313" key="8">
    <source>
        <dbReference type="EMBL" id="CAF3556977.1"/>
    </source>
</evidence>
<dbReference type="EMBL" id="CAJNOU010000726">
    <property type="protein sequence ID" value="CAF1074215.1"/>
    <property type="molecule type" value="Genomic_DNA"/>
</dbReference>
<dbReference type="EMBL" id="CAJNOH010000080">
    <property type="protein sequence ID" value="CAF0849126.1"/>
    <property type="molecule type" value="Genomic_DNA"/>
</dbReference>
<dbReference type="EMBL" id="CAJOBD010000058">
    <property type="protein sequence ID" value="CAF3556977.1"/>
    <property type="molecule type" value="Genomic_DNA"/>
</dbReference>
<dbReference type="Proteomes" id="UP000663823">
    <property type="component" value="Unassembled WGS sequence"/>
</dbReference>